<proteinExistence type="predicted"/>
<dbReference type="InterPro" id="IPR044925">
    <property type="entry name" value="His-Me_finger_sf"/>
</dbReference>
<dbReference type="InterPro" id="IPR003615">
    <property type="entry name" value="HNH_nuc"/>
</dbReference>
<accession>A0A6M3KWD7</accession>
<dbReference type="SUPFAM" id="SSF54060">
    <property type="entry name" value="His-Me finger endonucleases"/>
    <property type="match status" value="1"/>
</dbReference>
<dbReference type="InterPro" id="IPR044930">
    <property type="entry name" value="Homing_endonuclease_His-Me"/>
</dbReference>
<sequence>MFLDICTNYWYHDTMISDNELTHRFWKRVDIKTPNDCWLWKGPTDRGYGVTCDGSNRISTHRMAWKLINGDIPKFVKTRKALVRHKCGNRLCVNPNHLDIGNYSDNGKDAAREGKHVSFEPLEVRTIRLFKLQGLTHLAISKMFNTTQGTISHVVNRKGIYSEIE</sequence>
<organism evidence="2">
    <name type="scientific">viral metagenome</name>
    <dbReference type="NCBI Taxonomy" id="1070528"/>
    <lineage>
        <taxon>unclassified sequences</taxon>
        <taxon>metagenomes</taxon>
        <taxon>organismal metagenomes</taxon>
    </lineage>
</organism>
<dbReference type="EMBL" id="MT142628">
    <property type="protein sequence ID" value="QJA86309.1"/>
    <property type="molecule type" value="Genomic_DNA"/>
</dbReference>
<gene>
    <name evidence="2" type="ORF">MM415B02098_0014</name>
</gene>
<feature type="domain" description="HNH nuclease" evidence="1">
    <location>
        <begin position="60"/>
        <end position="107"/>
    </location>
</feature>
<dbReference type="AlphaFoldDB" id="A0A6M3KWD7"/>
<protein>
    <submittedName>
        <fullName evidence="2">Putative homing endonuclease</fullName>
    </submittedName>
</protein>
<reference evidence="2" key="1">
    <citation type="submission" date="2020-03" db="EMBL/GenBank/DDBJ databases">
        <title>The deep terrestrial virosphere.</title>
        <authorList>
            <person name="Holmfeldt K."/>
            <person name="Nilsson E."/>
            <person name="Simone D."/>
            <person name="Lopez-Fernandez M."/>
            <person name="Wu X."/>
            <person name="de Brujin I."/>
            <person name="Lundin D."/>
            <person name="Andersson A."/>
            <person name="Bertilsson S."/>
            <person name="Dopson M."/>
        </authorList>
    </citation>
    <scope>NUCLEOTIDE SEQUENCE</scope>
    <source>
        <strain evidence="2">MM415B02098</strain>
    </source>
</reference>
<keyword evidence="2" id="KW-0378">Hydrolase</keyword>
<dbReference type="GO" id="GO:0004519">
    <property type="term" value="F:endonuclease activity"/>
    <property type="evidence" value="ECO:0007669"/>
    <property type="project" value="UniProtKB-KW"/>
</dbReference>
<evidence type="ECO:0000259" key="1">
    <source>
        <dbReference type="Pfam" id="PF13392"/>
    </source>
</evidence>
<keyword evidence="2" id="KW-0255">Endonuclease</keyword>
<dbReference type="Pfam" id="PF13392">
    <property type="entry name" value="HNH_3"/>
    <property type="match status" value="1"/>
</dbReference>
<keyword evidence="2" id="KW-0540">Nuclease</keyword>
<evidence type="ECO:0000313" key="2">
    <source>
        <dbReference type="EMBL" id="QJA86309.1"/>
    </source>
</evidence>
<dbReference type="Gene3D" id="3.90.75.10">
    <property type="entry name" value="Homing Intron 3 (I-ppo) Encoded Endonuclease, Chain A"/>
    <property type="match status" value="1"/>
</dbReference>
<name>A0A6M3KWD7_9ZZZZ</name>